<dbReference type="OrthoDB" id="9781927at2"/>
<name>A0A4S4AXH6_9RHOO</name>
<sequence>MDTLTHALSGALLGRVMARPAGAPADDRRPAALAAVLAGAAAGAFPDIDFVLGYISEITYLRGHRGVTHSLLLAPLWALPLAWLMARLAAWSTAGRPSWRGFYPVALGGVLIHIAGDFITQFGTMMLAPFSDWRFGLGTTFIIDLVFTGILIAGLLASAVWRRSRLPAVLAFAALAGWVGLSWQGRSEAIDAGRAYAAAHGIAIEHIDAAPRPASPFNWTVVLFDGSAYHLTHLNTRRTEALTVTPDASFIRRFSAPYLPVAQAGWIRLPMFGGAGDKAFARAVWQADEFAFFRWFSMFPVLDQVADGPQGQRCAAFRDLRFDIPQRDHRPFRYGLCAPSADGPWRLYALSGDGARWLDDDSRAPLTSAARP</sequence>
<feature type="transmembrane region" description="Helical" evidence="1">
    <location>
        <begin position="67"/>
        <end position="90"/>
    </location>
</feature>
<keyword evidence="1" id="KW-1133">Transmembrane helix</keyword>
<feature type="transmembrane region" description="Helical" evidence="1">
    <location>
        <begin position="135"/>
        <end position="160"/>
    </location>
</feature>
<keyword evidence="1" id="KW-0812">Transmembrane</keyword>
<feature type="transmembrane region" description="Helical" evidence="1">
    <location>
        <begin position="166"/>
        <end position="184"/>
    </location>
</feature>
<keyword evidence="2" id="KW-0378">Hydrolase</keyword>
<dbReference type="InterPro" id="IPR053170">
    <property type="entry name" value="Transcription_regulator"/>
</dbReference>
<feature type="transmembrane region" description="Helical" evidence="1">
    <location>
        <begin position="102"/>
        <end position="123"/>
    </location>
</feature>
<dbReference type="InterPro" id="IPR007404">
    <property type="entry name" value="YdjM-like"/>
</dbReference>
<proteinExistence type="predicted"/>
<dbReference type="GO" id="GO:0016787">
    <property type="term" value="F:hydrolase activity"/>
    <property type="evidence" value="ECO:0007669"/>
    <property type="project" value="UniProtKB-KW"/>
</dbReference>
<evidence type="ECO:0000313" key="3">
    <source>
        <dbReference type="Proteomes" id="UP000308430"/>
    </source>
</evidence>
<protein>
    <submittedName>
        <fullName evidence="2">Metal-dependent hydrolase</fullName>
    </submittedName>
</protein>
<comment type="caution">
    <text evidence="2">The sequence shown here is derived from an EMBL/GenBank/DDBJ whole genome shotgun (WGS) entry which is preliminary data.</text>
</comment>
<evidence type="ECO:0000313" key="2">
    <source>
        <dbReference type="EMBL" id="THF64620.1"/>
    </source>
</evidence>
<accession>A0A4S4AXH6</accession>
<evidence type="ECO:0000256" key="1">
    <source>
        <dbReference type="SAM" id="Phobius"/>
    </source>
</evidence>
<organism evidence="2 3">
    <name type="scientific">Pseudothauera nasutitermitis</name>
    <dbReference type="NCBI Taxonomy" id="2565930"/>
    <lineage>
        <taxon>Bacteria</taxon>
        <taxon>Pseudomonadati</taxon>
        <taxon>Pseudomonadota</taxon>
        <taxon>Betaproteobacteria</taxon>
        <taxon>Rhodocyclales</taxon>
        <taxon>Zoogloeaceae</taxon>
        <taxon>Pseudothauera</taxon>
    </lineage>
</organism>
<dbReference type="Proteomes" id="UP000308430">
    <property type="component" value="Unassembled WGS sequence"/>
</dbReference>
<reference evidence="2 3" key="1">
    <citation type="submission" date="2019-04" db="EMBL/GenBank/DDBJ databases">
        <title>Azoarcus nasutitermitis sp. nov. isolated from termite nest.</title>
        <authorList>
            <person name="Lin S.-Y."/>
            <person name="Hameed A."/>
            <person name="Hsu Y.-H."/>
            <person name="Young C.-C."/>
        </authorList>
    </citation>
    <scope>NUCLEOTIDE SEQUENCE [LARGE SCALE GENOMIC DNA]</scope>
    <source>
        <strain evidence="2 3">CC-YHH838</strain>
    </source>
</reference>
<dbReference type="AlphaFoldDB" id="A0A4S4AXH6"/>
<dbReference type="Pfam" id="PF04307">
    <property type="entry name" value="YdjM"/>
    <property type="match status" value="1"/>
</dbReference>
<keyword evidence="1" id="KW-0472">Membrane</keyword>
<keyword evidence="3" id="KW-1185">Reference proteome</keyword>
<feature type="transmembrane region" description="Helical" evidence="1">
    <location>
        <begin position="34"/>
        <end position="55"/>
    </location>
</feature>
<dbReference type="PANTHER" id="PTHR40031">
    <property type="entry name" value="HYPOTHETICAL MEMBRANE SPANNING PROTEIN"/>
    <property type="match status" value="1"/>
</dbReference>
<gene>
    <name evidence="2" type="ORF">E6C76_11200</name>
</gene>
<dbReference type="EMBL" id="SSOC01000004">
    <property type="protein sequence ID" value="THF64620.1"/>
    <property type="molecule type" value="Genomic_DNA"/>
</dbReference>
<dbReference type="RefSeq" id="WP_136348339.1">
    <property type="nucleotide sequence ID" value="NZ_SSOC01000004.1"/>
</dbReference>
<dbReference type="PANTHER" id="PTHR40031:SF1">
    <property type="entry name" value="MEMBRANE-BOUND METAL-DEPENDENT HYDROLASE"/>
    <property type="match status" value="1"/>
</dbReference>